<proteinExistence type="predicted"/>
<reference evidence="1 2" key="1">
    <citation type="submission" date="2022-10" db="EMBL/GenBank/DDBJ databases">
        <title>Chitinophaga nivalis PC15 sp. nov., isolated from Pyeongchang county, South Korea.</title>
        <authorList>
            <person name="Trinh H.N."/>
        </authorList>
    </citation>
    <scope>NUCLEOTIDE SEQUENCE [LARGE SCALE GENOMIC DNA]</scope>
    <source>
        <strain evidence="1 2">PC14</strain>
    </source>
</reference>
<evidence type="ECO:0000313" key="2">
    <source>
        <dbReference type="Proteomes" id="UP001207742"/>
    </source>
</evidence>
<organism evidence="1 2">
    <name type="scientific">Chitinophaga nivalis</name>
    <dbReference type="NCBI Taxonomy" id="2991709"/>
    <lineage>
        <taxon>Bacteria</taxon>
        <taxon>Pseudomonadati</taxon>
        <taxon>Bacteroidota</taxon>
        <taxon>Chitinophagia</taxon>
        <taxon>Chitinophagales</taxon>
        <taxon>Chitinophagaceae</taxon>
        <taxon>Chitinophaga</taxon>
    </lineage>
</organism>
<gene>
    <name evidence="1" type="ORF">OL497_20480</name>
</gene>
<accession>A0ABT3IQR3</accession>
<protein>
    <submittedName>
        <fullName evidence="1">Uncharacterized protein</fullName>
    </submittedName>
</protein>
<dbReference type="Proteomes" id="UP001207742">
    <property type="component" value="Unassembled WGS sequence"/>
</dbReference>
<evidence type="ECO:0000313" key="1">
    <source>
        <dbReference type="EMBL" id="MCW3486290.1"/>
    </source>
</evidence>
<name>A0ABT3IQR3_9BACT</name>
<keyword evidence="2" id="KW-1185">Reference proteome</keyword>
<dbReference type="EMBL" id="JAPDNS010000002">
    <property type="protein sequence ID" value="MCW3486290.1"/>
    <property type="molecule type" value="Genomic_DNA"/>
</dbReference>
<dbReference type="RefSeq" id="WP_264733106.1">
    <property type="nucleotide sequence ID" value="NZ_JAPDNR010000001.1"/>
</dbReference>
<comment type="caution">
    <text evidence="1">The sequence shown here is derived from an EMBL/GenBank/DDBJ whole genome shotgun (WGS) entry which is preliminary data.</text>
</comment>
<sequence>MIRKFEIIKLFDHHNRGQFIVTRQIDFKEAIEIKEGALLNGIPVYHYLEMYPISNEQGKSQFDIYVFRPALERFPKGYFQVGQITELVTQEISQAIVSTPLEEHIREAIPKLLEMARELTWNNISDNCKFIVTAIKDSQDSFHEQRKLNKKTNDNKVPVTLTELIPTLESLYNFFYEINLHIYKATKSMTIIDFRYYAKSFPDGNYQEKLHKPPMFHCKVAIPPWLSEKKEKFDINWEHYKWLNRLQLIRMKLKLKPWKRTI</sequence>